<accession>A0A5N8XFQ4</accession>
<reference evidence="3 4" key="1">
    <citation type="submission" date="2019-07" db="EMBL/GenBank/DDBJ databases">
        <title>New species of Amycolatopsis and Streptomyces.</title>
        <authorList>
            <person name="Duangmal K."/>
            <person name="Teo W.F.A."/>
            <person name="Lipun K."/>
        </authorList>
    </citation>
    <scope>NUCLEOTIDE SEQUENCE [LARGE SCALE GENOMIC DNA]</scope>
    <source>
        <strain evidence="3 4">NBRC 106415</strain>
    </source>
</reference>
<dbReference type="Proteomes" id="UP000400924">
    <property type="component" value="Unassembled WGS sequence"/>
</dbReference>
<keyword evidence="1" id="KW-1133">Transmembrane helix</keyword>
<keyword evidence="1" id="KW-0812">Transmembrane</keyword>
<feature type="transmembrane region" description="Helical" evidence="1">
    <location>
        <begin position="82"/>
        <end position="98"/>
    </location>
</feature>
<organism evidence="3 4">
    <name type="scientific">Streptomyces spongiae</name>
    <dbReference type="NCBI Taxonomy" id="565072"/>
    <lineage>
        <taxon>Bacteria</taxon>
        <taxon>Bacillati</taxon>
        <taxon>Actinomycetota</taxon>
        <taxon>Actinomycetes</taxon>
        <taxon>Kitasatosporales</taxon>
        <taxon>Streptomycetaceae</taxon>
        <taxon>Streptomyces</taxon>
    </lineage>
</organism>
<comment type="caution">
    <text evidence="3">The sequence shown here is derived from an EMBL/GenBank/DDBJ whole genome shotgun (WGS) entry which is preliminary data.</text>
</comment>
<feature type="transmembrane region" description="Helical" evidence="1">
    <location>
        <begin position="151"/>
        <end position="169"/>
    </location>
</feature>
<keyword evidence="1" id="KW-0472">Membrane</keyword>
<evidence type="ECO:0000256" key="1">
    <source>
        <dbReference type="SAM" id="Phobius"/>
    </source>
</evidence>
<keyword evidence="4" id="KW-1185">Reference proteome</keyword>
<protein>
    <submittedName>
        <fullName evidence="3">DUF4328 domain-containing protein</fullName>
    </submittedName>
</protein>
<feature type="transmembrane region" description="Helical" evidence="1">
    <location>
        <begin position="43"/>
        <end position="62"/>
    </location>
</feature>
<dbReference type="OrthoDB" id="4174975at2"/>
<name>A0A5N8XFQ4_9ACTN</name>
<sequence>MTAMENDVLDGGRPTADPRPLAVAAQALIAAQTVAQSVSSARYASVSVALFVAAVVVFLCWFRRCRLNAEVFAPGTHRYAPGFAVGGWFIPVAMWWIPRRTALDIWRASGPAGGEWLINAWWVAWLAKAVGTATAHQFASRPGGSFLYDQVTGVVVGVLAILVIGRVTARQHAGDHES</sequence>
<dbReference type="AlphaFoldDB" id="A0A5N8XFQ4"/>
<dbReference type="InterPro" id="IPR025565">
    <property type="entry name" value="DUF4328"/>
</dbReference>
<evidence type="ECO:0000313" key="4">
    <source>
        <dbReference type="Proteomes" id="UP000400924"/>
    </source>
</evidence>
<proteinExistence type="predicted"/>
<gene>
    <name evidence="3" type="ORF">FNH08_11545</name>
</gene>
<feature type="domain" description="DUF4328" evidence="2">
    <location>
        <begin position="28"/>
        <end position="160"/>
    </location>
</feature>
<dbReference type="EMBL" id="VJZC01000056">
    <property type="protein sequence ID" value="MPY57778.1"/>
    <property type="molecule type" value="Genomic_DNA"/>
</dbReference>
<evidence type="ECO:0000313" key="3">
    <source>
        <dbReference type="EMBL" id="MPY57778.1"/>
    </source>
</evidence>
<evidence type="ECO:0000259" key="2">
    <source>
        <dbReference type="Pfam" id="PF14219"/>
    </source>
</evidence>
<dbReference type="Pfam" id="PF14219">
    <property type="entry name" value="DUF4328"/>
    <property type="match status" value="1"/>
</dbReference>